<evidence type="ECO:0000313" key="2">
    <source>
        <dbReference type="EMBL" id="AUX79006.1"/>
    </source>
</evidence>
<reference evidence="2 3" key="1">
    <citation type="submission" date="2017-10" db="EMBL/GenBank/DDBJ databases">
        <title>Analysis of the genome sequences of Rhizobium populations associated to common bean (phaseolus vulgaris).</title>
        <authorList>
            <person name="Bustos P."/>
            <person name="Santamaria R.I."/>
            <person name="Miranda-Sanchez F."/>
            <person name="Perez-Carrascal O."/>
            <person name="Juarez S."/>
            <person name="Lozano L."/>
            <person name="Martinez-Flores I."/>
            <person name="Vinuesa P."/>
            <person name="Martinez-Romero E."/>
            <person name="Cevallos M.A."/>
            <person name="Romero D."/>
            <person name="Davila G."/>
            <person name="Gonzalez V."/>
        </authorList>
    </citation>
    <scope>NUCLEOTIDE SEQUENCE [LARGE SCALE GENOMIC DNA]</scope>
    <source>
        <strain evidence="2 3">NXT3</strain>
        <plasmid evidence="3">Plasmid psfrenxt3b</plasmid>
    </source>
</reference>
<dbReference type="AlphaFoldDB" id="A0A2L0HC15"/>
<accession>A0A2L0HC15</accession>
<protein>
    <submittedName>
        <fullName evidence="2">Uncharacterized protein</fullName>
    </submittedName>
</protein>
<evidence type="ECO:0000313" key="3">
    <source>
        <dbReference type="Proteomes" id="UP000239340"/>
    </source>
</evidence>
<organism evidence="2 3">
    <name type="scientific">Rhizobium fredii</name>
    <name type="common">Sinorhizobium fredii</name>
    <dbReference type="NCBI Taxonomy" id="380"/>
    <lineage>
        <taxon>Bacteria</taxon>
        <taxon>Pseudomonadati</taxon>
        <taxon>Pseudomonadota</taxon>
        <taxon>Alphaproteobacteria</taxon>
        <taxon>Hyphomicrobiales</taxon>
        <taxon>Rhizobiaceae</taxon>
        <taxon>Sinorhizobium/Ensifer group</taxon>
        <taxon>Sinorhizobium</taxon>
    </lineage>
</organism>
<dbReference type="Proteomes" id="UP000239340">
    <property type="component" value="Plasmid pSfreNXT3b"/>
</dbReference>
<evidence type="ECO:0000256" key="1">
    <source>
        <dbReference type="SAM" id="MobiDB-lite"/>
    </source>
</evidence>
<geneLocation type="plasmid" evidence="3">
    <name>psfrenxt3b</name>
</geneLocation>
<gene>
    <name evidence="2" type="ORF">NXT3_PB00351</name>
</gene>
<name>A0A2L0HC15_RHIFR</name>
<dbReference type="EMBL" id="CP024309">
    <property type="protein sequence ID" value="AUX79006.1"/>
    <property type="molecule type" value="Genomic_DNA"/>
</dbReference>
<proteinExistence type="predicted"/>
<sequence length="83" mass="9470">MIARITQWRPVSRTAASLPSCSLRSRARLRRRPEFSGWAAPGRHDRHPNNRPPPLTFAPRAGHPEGDWVEGIDQRAIDHVDWA</sequence>
<keyword evidence="2" id="KW-0614">Plasmid</keyword>
<feature type="region of interest" description="Disordered" evidence="1">
    <location>
        <begin position="34"/>
        <end position="67"/>
    </location>
</feature>